<protein>
    <recommendedName>
        <fullName evidence="3">Hexosyltransferase</fullName>
    </recommendedName>
</protein>
<name>A0A4S4F0L2_CAMSN</name>
<evidence type="ECO:0000313" key="2">
    <source>
        <dbReference type="Proteomes" id="UP000306102"/>
    </source>
</evidence>
<keyword evidence="2" id="KW-1185">Reference proteome</keyword>
<gene>
    <name evidence="1" type="ORF">TEA_019568</name>
</gene>
<organism evidence="1 2">
    <name type="scientific">Camellia sinensis var. sinensis</name>
    <name type="common">China tea</name>
    <dbReference type="NCBI Taxonomy" id="542762"/>
    <lineage>
        <taxon>Eukaryota</taxon>
        <taxon>Viridiplantae</taxon>
        <taxon>Streptophyta</taxon>
        <taxon>Embryophyta</taxon>
        <taxon>Tracheophyta</taxon>
        <taxon>Spermatophyta</taxon>
        <taxon>Magnoliopsida</taxon>
        <taxon>eudicotyledons</taxon>
        <taxon>Gunneridae</taxon>
        <taxon>Pentapetalae</taxon>
        <taxon>asterids</taxon>
        <taxon>Ericales</taxon>
        <taxon>Theaceae</taxon>
        <taxon>Camellia</taxon>
    </lineage>
</organism>
<dbReference type="AlphaFoldDB" id="A0A4S4F0L2"/>
<sequence length="140" mass="15784">MLHMSWECGVVDHLSILRSNGGEVKWGNSDQLDQILKRHPGGFDLVLGADIYILIFIFHPSGFNMDAMVISEANEDMSLGSWFIGLEVEHIGDRNMCCGTPPEKNSHLTIPGFSSEERKNQQNHMAFGIDMWIFHFLYGG</sequence>
<dbReference type="Proteomes" id="UP000306102">
    <property type="component" value="Unassembled WGS sequence"/>
</dbReference>
<reference evidence="1 2" key="1">
    <citation type="journal article" date="2018" name="Proc. Natl. Acad. Sci. U.S.A.">
        <title>Draft genome sequence of Camellia sinensis var. sinensis provides insights into the evolution of the tea genome and tea quality.</title>
        <authorList>
            <person name="Wei C."/>
            <person name="Yang H."/>
            <person name="Wang S."/>
            <person name="Zhao J."/>
            <person name="Liu C."/>
            <person name="Gao L."/>
            <person name="Xia E."/>
            <person name="Lu Y."/>
            <person name="Tai Y."/>
            <person name="She G."/>
            <person name="Sun J."/>
            <person name="Cao H."/>
            <person name="Tong W."/>
            <person name="Gao Q."/>
            <person name="Li Y."/>
            <person name="Deng W."/>
            <person name="Jiang X."/>
            <person name="Wang W."/>
            <person name="Chen Q."/>
            <person name="Zhang S."/>
            <person name="Li H."/>
            <person name="Wu J."/>
            <person name="Wang P."/>
            <person name="Li P."/>
            <person name="Shi C."/>
            <person name="Zheng F."/>
            <person name="Jian J."/>
            <person name="Huang B."/>
            <person name="Shan D."/>
            <person name="Shi M."/>
            <person name="Fang C."/>
            <person name="Yue Y."/>
            <person name="Li F."/>
            <person name="Li D."/>
            <person name="Wei S."/>
            <person name="Han B."/>
            <person name="Jiang C."/>
            <person name="Yin Y."/>
            <person name="Xia T."/>
            <person name="Zhang Z."/>
            <person name="Bennetzen J.L."/>
            <person name="Zhao S."/>
            <person name="Wan X."/>
        </authorList>
    </citation>
    <scope>NUCLEOTIDE SEQUENCE [LARGE SCALE GENOMIC DNA]</scope>
    <source>
        <strain evidence="2">cv. Shuchazao</strain>
        <tissue evidence="1">Leaf</tissue>
    </source>
</reference>
<accession>A0A4S4F0L2</accession>
<proteinExistence type="predicted"/>
<evidence type="ECO:0008006" key="3">
    <source>
        <dbReference type="Google" id="ProtNLM"/>
    </source>
</evidence>
<comment type="caution">
    <text evidence="1">The sequence shown here is derived from an EMBL/GenBank/DDBJ whole genome shotgun (WGS) entry which is preliminary data.</text>
</comment>
<evidence type="ECO:0000313" key="1">
    <source>
        <dbReference type="EMBL" id="THG22951.1"/>
    </source>
</evidence>
<dbReference type="EMBL" id="SDRB02000608">
    <property type="protein sequence ID" value="THG22951.1"/>
    <property type="molecule type" value="Genomic_DNA"/>
</dbReference>